<dbReference type="InterPro" id="IPR010093">
    <property type="entry name" value="SinI_DNA-bd"/>
</dbReference>
<dbReference type="EMBL" id="JAMZEC010000001">
    <property type="protein sequence ID" value="MCP2350579.1"/>
    <property type="molecule type" value="Genomic_DNA"/>
</dbReference>
<dbReference type="RefSeq" id="WP_253776073.1">
    <property type="nucleotide sequence ID" value="NZ_BAAAVE010000017.1"/>
</dbReference>
<evidence type="ECO:0000313" key="1">
    <source>
        <dbReference type="EMBL" id="MCP2350579.1"/>
    </source>
</evidence>
<comment type="caution">
    <text evidence="1">The sequence shown here is derived from an EMBL/GenBank/DDBJ whole genome shotgun (WGS) entry which is preliminary data.</text>
</comment>
<accession>A0ABT1K973</accession>
<sequence>METAETVQTAESAESTRRTGTFMSVADAAEDLDLSKEYLYKGLREEQIPGAKFGRNRKILRAFVEEFKALAERGEVIDFEQHAALWRARRDAEVAV</sequence>
<protein>
    <submittedName>
        <fullName evidence="1">Excisionase family DNA binding protein</fullName>
    </submittedName>
</protein>
<name>A0ABT1K973_9ACTN</name>
<gene>
    <name evidence="1" type="ORF">HD595_006701</name>
</gene>
<organism evidence="1 2">
    <name type="scientific">Nonomuraea roseoviolacea subsp. carminata</name>
    <dbReference type="NCBI Taxonomy" id="160689"/>
    <lineage>
        <taxon>Bacteria</taxon>
        <taxon>Bacillati</taxon>
        <taxon>Actinomycetota</taxon>
        <taxon>Actinomycetes</taxon>
        <taxon>Streptosporangiales</taxon>
        <taxon>Streptosporangiaceae</taxon>
        <taxon>Nonomuraea</taxon>
    </lineage>
</organism>
<dbReference type="Proteomes" id="UP001320766">
    <property type="component" value="Unassembled WGS sequence"/>
</dbReference>
<reference evidence="1 2" key="1">
    <citation type="submission" date="2022-06" db="EMBL/GenBank/DDBJ databases">
        <title>Sequencing the genomes of 1000 actinobacteria strains.</title>
        <authorList>
            <person name="Klenk H.-P."/>
        </authorList>
    </citation>
    <scope>NUCLEOTIDE SEQUENCE [LARGE SCALE GENOMIC DNA]</scope>
    <source>
        <strain evidence="1 2">DSM 44170</strain>
    </source>
</reference>
<dbReference type="NCBIfam" id="TIGR01764">
    <property type="entry name" value="excise"/>
    <property type="match status" value="1"/>
</dbReference>
<evidence type="ECO:0000313" key="2">
    <source>
        <dbReference type="Proteomes" id="UP001320766"/>
    </source>
</evidence>
<proteinExistence type="predicted"/>
<keyword evidence="2" id="KW-1185">Reference proteome</keyword>